<proteinExistence type="predicted"/>
<dbReference type="Proteomes" id="UP000499080">
    <property type="component" value="Unassembled WGS sequence"/>
</dbReference>
<dbReference type="OrthoDB" id="6877434at2759"/>
<evidence type="ECO:0000313" key="1">
    <source>
        <dbReference type="EMBL" id="GBN37899.1"/>
    </source>
</evidence>
<dbReference type="SUPFAM" id="SSF51735">
    <property type="entry name" value="NAD(P)-binding Rossmann-fold domains"/>
    <property type="match status" value="1"/>
</dbReference>
<dbReference type="PRINTS" id="PR00081">
    <property type="entry name" value="GDHRDH"/>
</dbReference>
<sequence length="128" mass="14497">MKVENVMVTGANRGIGLEFVRQLSRLNEPPKHIFATYRSPDSLKDLKEIEELSTKTKIILIKMDVTNPDEREAARNAVEKSVKERGLNLLINNAGVVEIQDLPHLTSENFELHFRVNTVAPVMIFQVS</sequence>
<reference evidence="1 2" key="1">
    <citation type="journal article" date="2019" name="Sci. Rep.">
        <title>Orb-weaving spider Araneus ventricosus genome elucidates the spidroin gene catalogue.</title>
        <authorList>
            <person name="Kono N."/>
            <person name="Nakamura H."/>
            <person name="Ohtoshi R."/>
            <person name="Moran D.A.P."/>
            <person name="Shinohara A."/>
            <person name="Yoshida Y."/>
            <person name="Fujiwara M."/>
            <person name="Mori M."/>
            <person name="Tomita M."/>
            <person name="Arakawa K."/>
        </authorList>
    </citation>
    <scope>NUCLEOTIDE SEQUENCE [LARGE SCALE GENOMIC DNA]</scope>
</reference>
<dbReference type="GO" id="GO:0016491">
    <property type="term" value="F:oxidoreductase activity"/>
    <property type="evidence" value="ECO:0007669"/>
    <property type="project" value="TreeGrafter"/>
</dbReference>
<dbReference type="PANTHER" id="PTHR43544">
    <property type="entry name" value="SHORT-CHAIN DEHYDROGENASE/REDUCTASE"/>
    <property type="match status" value="1"/>
</dbReference>
<dbReference type="InterPro" id="IPR036291">
    <property type="entry name" value="NAD(P)-bd_dom_sf"/>
</dbReference>
<organism evidence="1 2">
    <name type="scientific">Araneus ventricosus</name>
    <name type="common">Orbweaver spider</name>
    <name type="synonym">Epeira ventricosa</name>
    <dbReference type="NCBI Taxonomy" id="182803"/>
    <lineage>
        <taxon>Eukaryota</taxon>
        <taxon>Metazoa</taxon>
        <taxon>Ecdysozoa</taxon>
        <taxon>Arthropoda</taxon>
        <taxon>Chelicerata</taxon>
        <taxon>Arachnida</taxon>
        <taxon>Araneae</taxon>
        <taxon>Araneomorphae</taxon>
        <taxon>Entelegynae</taxon>
        <taxon>Araneoidea</taxon>
        <taxon>Araneidae</taxon>
        <taxon>Araneus</taxon>
    </lineage>
</organism>
<dbReference type="PANTHER" id="PTHR43544:SF33">
    <property type="entry name" value="C-FACTOR"/>
    <property type="match status" value="1"/>
</dbReference>
<dbReference type="EMBL" id="BGPR01009084">
    <property type="protein sequence ID" value="GBN37899.1"/>
    <property type="molecule type" value="Genomic_DNA"/>
</dbReference>
<protein>
    <submittedName>
        <fullName evidence="1">Uncharacterized protein</fullName>
    </submittedName>
</protein>
<dbReference type="Gene3D" id="3.40.50.720">
    <property type="entry name" value="NAD(P)-binding Rossmann-like Domain"/>
    <property type="match status" value="1"/>
</dbReference>
<keyword evidence="2" id="KW-1185">Reference proteome</keyword>
<dbReference type="InterPro" id="IPR051468">
    <property type="entry name" value="Fungal_SecMetab_SDRs"/>
</dbReference>
<accession>A0A4Y2NGU9</accession>
<comment type="caution">
    <text evidence="1">The sequence shown here is derived from an EMBL/GenBank/DDBJ whole genome shotgun (WGS) entry which is preliminary data.</text>
</comment>
<dbReference type="AlphaFoldDB" id="A0A4Y2NGU9"/>
<dbReference type="InterPro" id="IPR002347">
    <property type="entry name" value="SDR_fam"/>
</dbReference>
<gene>
    <name evidence="1" type="ORF">AVEN_224017_1</name>
</gene>
<name>A0A4Y2NGU9_ARAVE</name>
<dbReference type="Pfam" id="PF00106">
    <property type="entry name" value="adh_short"/>
    <property type="match status" value="1"/>
</dbReference>
<evidence type="ECO:0000313" key="2">
    <source>
        <dbReference type="Proteomes" id="UP000499080"/>
    </source>
</evidence>
<dbReference type="GO" id="GO:0005737">
    <property type="term" value="C:cytoplasm"/>
    <property type="evidence" value="ECO:0007669"/>
    <property type="project" value="TreeGrafter"/>
</dbReference>